<organism evidence="1 2">
    <name type="scientific">Streblomastix strix</name>
    <dbReference type="NCBI Taxonomy" id="222440"/>
    <lineage>
        <taxon>Eukaryota</taxon>
        <taxon>Metamonada</taxon>
        <taxon>Preaxostyla</taxon>
        <taxon>Oxymonadida</taxon>
        <taxon>Streblomastigidae</taxon>
        <taxon>Streblomastix</taxon>
    </lineage>
</organism>
<evidence type="ECO:0000313" key="2">
    <source>
        <dbReference type="Proteomes" id="UP000324800"/>
    </source>
</evidence>
<dbReference type="Proteomes" id="UP000324800">
    <property type="component" value="Unassembled WGS sequence"/>
</dbReference>
<accession>A0A5J4VHH6</accession>
<dbReference type="InterPro" id="IPR029035">
    <property type="entry name" value="DHS-like_NAD/FAD-binding_dom"/>
</dbReference>
<dbReference type="SUPFAM" id="SSF52467">
    <property type="entry name" value="DHS-like NAD/FAD-binding domain"/>
    <property type="match status" value="1"/>
</dbReference>
<evidence type="ECO:0000313" key="1">
    <source>
        <dbReference type="EMBL" id="KAA6382068.1"/>
    </source>
</evidence>
<dbReference type="OrthoDB" id="37244at2759"/>
<dbReference type="AlphaFoldDB" id="A0A5J4VHH6"/>
<name>A0A5J4VHH6_9EUKA</name>
<protein>
    <submittedName>
        <fullName evidence="1">Uncharacterized protein</fullName>
    </submittedName>
</protein>
<reference evidence="1 2" key="1">
    <citation type="submission" date="2019-03" db="EMBL/GenBank/DDBJ databases">
        <title>Single cell metagenomics reveals metabolic interactions within the superorganism composed of flagellate Streblomastix strix and complex community of Bacteroidetes bacteria on its surface.</title>
        <authorList>
            <person name="Treitli S.C."/>
            <person name="Kolisko M."/>
            <person name="Husnik F."/>
            <person name="Keeling P."/>
            <person name="Hampl V."/>
        </authorList>
    </citation>
    <scope>NUCLEOTIDE SEQUENCE [LARGE SCALE GENOMIC DNA]</scope>
    <source>
        <strain evidence="1">ST1C</strain>
    </source>
</reference>
<dbReference type="EMBL" id="SNRW01006983">
    <property type="protein sequence ID" value="KAA6382068.1"/>
    <property type="molecule type" value="Genomic_DNA"/>
</dbReference>
<dbReference type="Gene3D" id="3.40.50.1220">
    <property type="entry name" value="TPP-binding domain"/>
    <property type="match status" value="1"/>
</dbReference>
<comment type="caution">
    <text evidence="1">The sequence shown here is derived from an EMBL/GenBank/DDBJ whole genome shotgun (WGS) entry which is preliminary data.</text>
</comment>
<sequence length="109" mass="12126">MLPLHIHRSIGATLSGLLEVHDIVNPSVLVDPTSQIAGIPVIQCWTCKLTTVVKRGKGTRCLGWSFKPSILQREAAKKASYKAIEYFPDSVLMAGVPQEVDKDWFRHLD</sequence>
<proteinExistence type="predicted"/>
<gene>
    <name evidence="1" type="ORF">EZS28_022407</name>
</gene>